<dbReference type="InterPro" id="IPR011625">
    <property type="entry name" value="A2M_N_BRD"/>
</dbReference>
<dbReference type="EMBL" id="JBIGHW010000002">
    <property type="protein sequence ID" value="MFG6440036.1"/>
    <property type="molecule type" value="Genomic_DNA"/>
</dbReference>
<evidence type="ECO:0000256" key="2">
    <source>
        <dbReference type="ARBA" id="ARBA00022729"/>
    </source>
</evidence>
<feature type="region of interest" description="Disordered" evidence="3">
    <location>
        <begin position="216"/>
        <end position="238"/>
    </location>
</feature>
<dbReference type="Pfam" id="PF00207">
    <property type="entry name" value="A2M"/>
    <property type="match status" value="1"/>
</dbReference>
<comment type="similarity">
    <text evidence="1">Belongs to the protease inhibitor I39 (alpha-2-macroglobulin) family. Bacterial alpha-2-macroglobulin subfamily.</text>
</comment>
<gene>
    <name evidence="6" type="ORF">ACG0Z3_05015</name>
</gene>
<dbReference type="InterPro" id="IPR011626">
    <property type="entry name" value="Alpha-macroglobulin_TED"/>
</dbReference>
<dbReference type="Pfam" id="PF17962">
    <property type="entry name" value="bMG6"/>
    <property type="match status" value="1"/>
</dbReference>
<keyword evidence="2" id="KW-0732">Signal</keyword>
<dbReference type="RefSeq" id="WP_394395867.1">
    <property type="nucleotide sequence ID" value="NZ_JBIGHW010000002.1"/>
</dbReference>
<dbReference type="PANTHER" id="PTHR40094:SF1">
    <property type="entry name" value="UBIQUITIN DOMAIN-CONTAINING PROTEIN"/>
    <property type="match status" value="1"/>
</dbReference>
<dbReference type="InterPro" id="IPR047565">
    <property type="entry name" value="Alpha-macroglob_thiol-ester_cl"/>
</dbReference>
<comment type="caution">
    <text evidence="6">The sequence shown here is derived from an EMBL/GenBank/DDBJ whole genome shotgun (WGS) entry which is preliminary data.</text>
</comment>
<dbReference type="InterPro" id="IPR041203">
    <property type="entry name" value="Bact_A2M_MG5"/>
</dbReference>
<accession>A0ABW7FFT2</accession>
<dbReference type="Gene3D" id="2.60.40.1930">
    <property type="match status" value="1"/>
</dbReference>
<dbReference type="SMART" id="SM01419">
    <property type="entry name" value="Thiol-ester_cl"/>
    <property type="match status" value="1"/>
</dbReference>
<dbReference type="InterPro" id="IPR026284">
    <property type="entry name" value="A2MG_proteobact"/>
</dbReference>
<dbReference type="InterPro" id="IPR008930">
    <property type="entry name" value="Terpenoid_cyclase/PrenylTrfase"/>
</dbReference>
<evidence type="ECO:0000256" key="3">
    <source>
        <dbReference type="SAM" id="MobiDB-lite"/>
    </source>
</evidence>
<feature type="region of interest" description="Disordered" evidence="3">
    <location>
        <begin position="84"/>
        <end position="106"/>
    </location>
</feature>
<proteinExistence type="inferred from homology"/>
<keyword evidence="7" id="KW-1185">Reference proteome</keyword>
<dbReference type="Pfam" id="PF07703">
    <property type="entry name" value="A2M_BRD"/>
    <property type="match status" value="1"/>
</dbReference>
<dbReference type="Proteomes" id="UP001606301">
    <property type="component" value="Unassembled WGS sequence"/>
</dbReference>
<evidence type="ECO:0000313" key="7">
    <source>
        <dbReference type="Proteomes" id="UP001606301"/>
    </source>
</evidence>
<dbReference type="InterPro" id="IPR002890">
    <property type="entry name" value="MG2"/>
</dbReference>
<dbReference type="CDD" id="cd02891">
    <property type="entry name" value="A2M_like"/>
    <property type="match status" value="1"/>
</dbReference>
<evidence type="ECO:0000259" key="4">
    <source>
        <dbReference type="SMART" id="SM01359"/>
    </source>
</evidence>
<feature type="compositionally biased region" description="Low complexity" evidence="3">
    <location>
        <begin position="484"/>
        <end position="504"/>
    </location>
</feature>
<evidence type="ECO:0000313" key="6">
    <source>
        <dbReference type="EMBL" id="MFG6440036.1"/>
    </source>
</evidence>
<dbReference type="PIRSF" id="PIRSF038980">
    <property type="entry name" value="A2M_bac"/>
    <property type="match status" value="1"/>
</dbReference>
<dbReference type="SMART" id="SM01359">
    <property type="entry name" value="A2M_N_2"/>
    <property type="match status" value="1"/>
</dbReference>
<dbReference type="Pfam" id="PF21142">
    <property type="entry name" value="A2M_bMG2"/>
    <property type="match status" value="1"/>
</dbReference>
<protein>
    <submittedName>
        <fullName evidence="6">Alpha-2-macroglobulin</fullName>
    </submittedName>
</protein>
<evidence type="ECO:0000259" key="5">
    <source>
        <dbReference type="SMART" id="SM01360"/>
    </source>
</evidence>
<dbReference type="InterPro" id="IPR049120">
    <property type="entry name" value="A2M_bMG2"/>
</dbReference>
<organism evidence="6 7">
    <name type="scientific">Pelomonas margarita</name>
    <dbReference type="NCBI Taxonomy" id="3299031"/>
    <lineage>
        <taxon>Bacteria</taxon>
        <taxon>Pseudomonadati</taxon>
        <taxon>Pseudomonadota</taxon>
        <taxon>Betaproteobacteria</taxon>
        <taxon>Burkholderiales</taxon>
        <taxon>Sphaerotilaceae</taxon>
        <taxon>Roseateles</taxon>
    </lineage>
</organism>
<dbReference type="Pfam" id="PF17972">
    <property type="entry name" value="bMG5"/>
    <property type="match status" value="1"/>
</dbReference>
<dbReference type="Pfam" id="PF11974">
    <property type="entry name" value="bMG3"/>
    <property type="match status" value="1"/>
</dbReference>
<dbReference type="Pfam" id="PF17973">
    <property type="entry name" value="bMG10"/>
    <property type="match status" value="1"/>
</dbReference>
<evidence type="ECO:0000256" key="1">
    <source>
        <dbReference type="ARBA" id="ARBA00010556"/>
    </source>
</evidence>
<dbReference type="InterPro" id="IPR051802">
    <property type="entry name" value="YfhM-like"/>
</dbReference>
<dbReference type="InterPro" id="IPR041246">
    <property type="entry name" value="Bact_MG10"/>
</dbReference>
<dbReference type="InterPro" id="IPR041462">
    <property type="entry name" value="Bact_A2M_MG6"/>
</dbReference>
<reference evidence="6 7" key="1">
    <citation type="submission" date="2024-08" db="EMBL/GenBank/DDBJ databases">
        <authorList>
            <person name="Lu H."/>
        </authorList>
    </citation>
    <scope>NUCLEOTIDE SEQUENCE [LARGE SCALE GENOMIC DNA]</scope>
    <source>
        <strain evidence="6 7">LKC17W</strain>
    </source>
</reference>
<feature type="compositionally biased region" description="Low complexity" evidence="3">
    <location>
        <begin position="95"/>
        <end position="106"/>
    </location>
</feature>
<dbReference type="SMART" id="SM01360">
    <property type="entry name" value="A2M"/>
    <property type="match status" value="1"/>
</dbReference>
<feature type="region of interest" description="Disordered" evidence="3">
    <location>
        <begin position="469"/>
        <end position="504"/>
    </location>
</feature>
<dbReference type="Gene3D" id="1.50.10.20">
    <property type="match status" value="1"/>
</dbReference>
<sequence>MASSVVKAAAAAVVVAGVAVAGTLGWQHFRQPGLPSSTEIGAEEAAFAFTECKARLLDGSPAIAVMFTQALDRRQDFGALLSAAEGTPGDKADPNDPSSKAAPADPASFKPLAARWVLGDNPRVLYLPFVTPERAYRITMNAGLASRSGAKLATPQTCDAASEAMPASFYFASRGLVLPAGQNGGLPVVSINTPEVDVQFLRVKPASLPAFLEQVGGRRERQGRDNTDDEGPYYDGWGDNQRRLKGTVGGWVLDELREMTDSVYLTRFKTDERPNRRNVSFLPVEKIAALQEPGVYVAIMSQPGRFGWDYQVTHYYVTDIGLHLRRHAAQLDVFTTSLKNGRALGGIELSLVDETGKALAQAQTDGNGHAVFQGSSDKARAVLARQGREMSVLSLRDAALDLSEFDATGHPSRSNKLFVYAGRDLYSPGESFQVSVLSRDADGRLPAKLLPLTLTVKKPDGSKLVEQLVQPTQGTTGRPEGLEPPRGVGQAQPGPGGPQARGPGYFQHGITLPADAPTGGWTLQARVDPAAKTPDAQWAFKVEEFLPERMKLTLTAPEAPLQGEVSLPVQVQGDYLYGAPAAGNTLQATVASERLANPLPQKLPGYVFGDFADDKARARQDLGEQTLDDSGQTTVQLSANLAERHSPMRVRGAFSLLESGGRPVVRSLERTWWPAPALVAVRPLFDRHVAPEGGLAGFELQRVDATGAFKPAKDLKLTLTYEERQWYWRYDEGRGWHSGFNTTDELVEARTLNLSAKTTLNLPVKWGRYRLEIEDPATRQTLRYGFYAGYGAQDADDIGNRPDRVQLQLKGAPFKPGDTAKLTLKPPHDGEAIVTVEGDRVLWSRRVGVKASGTELDIPVDAAWARNDLYVTVAAFRPGSQGDRVTPARALGLVHLPLYREDRKLKVALEAPAKTQPSTTLPVKVKVPQLAGKSAVVTLSAVDLGILSITNFKTPDPADFFFGKHRYGADLLDLYGRLIEKMDGNTAQQRFGGDAGKRDTQSLPRKLLLVDVFSGPVVLDAKGEANVPVKLPDFNGTLRLMAVVSSADSYGSTQADTVVAAPLVAELNMPRFIAPGDKATLAVDVTNLSGSPQEVRVALSATGPVRVTGATDSIKLADKQRHILRFQAEALDAYGLAPLKLTVSAGPLSLVREAALQVQPVTPLTRDSRRIRLEPGATQAVDRALLDAYWPGSATLALSVANTPPIDIQAQVRGLLTYPYGCLEQTTSSAYPLLFIDDAAAQRWGLTPVPRDERAKRLEGAFARLAGMQQARGGYGLWAADNPYEAWLSAYVTGFLQDARDAGFAVPEAQLAKSLGGLTEQFQRSPGQQVTPPAAPRRNDKGALADYREAEVLRLAHQRFAEAAHAGYILAREQKAPLATLRTLHDKHRASALSPLPLVQLSLALKLMGDQARAQAALEDAMARPYGYQPDDAGWGPWLGDYGSRIRDRAMAYALLLRHQVAHDKRENLLFDLADDFRQRSHYSTQERLALFLAVQAATQGAGKDDRWKTTLTVGPKADAWAGSGNGQQSFDIGQLRAGLALKNDGDKPLYLDITAQGYPVKPLAPSAERISVERTLFTTDGKPVATRQFSTGEMLVVRLRVKATQAIKDGLVVDRIPAGFEIENLNLSQGPQAGEFAVDGVNVAQANANERIVHTEYRDDRFVAAARLGSPLDLFYLVRVVTPGRYVVPATFAEDMYRPEIRGVGKAEGEIVVVDKKAAP</sequence>
<dbReference type="SUPFAM" id="SSF48239">
    <property type="entry name" value="Terpenoid cyclases/Protein prenyltransferases"/>
    <property type="match status" value="1"/>
</dbReference>
<dbReference type="InterPro" id="IPR021868">
    <property type="entry name" value="Alpha_2_Macroglob_MG3"/>
</dbReference>
<name>A0ABW7FFT2_9BURK</name>
<dbReference type="Pfam" id="PF07678">
    <property type="entry name" value="TED_complement"/>
    <property type="match status" value="1"/>
</dbReference>
<dbReference type="InterPro" id="IPR001599">
    <property type="entry name" value="Macroglobln_a2"/>
</dbReference>
<feature type="compositionally biased region" description="Basic and acidic residues" evidence="3">
    <location>
        <begin position="216"/>
        <end position="226"/>
    </location>
</feature>
<feature type="domain" description="Alpha-2-macroglobulin bait region" evidence="4">
    <location>
        <begin position="805"/>
        <end position="949"/>
    </location>
</feature>
<dbReference type="PANTHER" id="PTHR40094">
    <property type="entry name" value="ALPHA-2-MACROGLOBULIN HOMOLOG"/>
    <property type="match status" value="1"/>
</dbReference>
<feature type="domain" description="Alpha-2-macroglobulin" evidence="5">
    <location>
        <begin position="1010"/>
        <end position="1099"/>
    </location>
</feature>
<dbReference type="Pfam" id="PF01835">
    <property type="entry name" value="MG2"/>
    <property type="match status" value="1"/>
</dbReference>